<feature type="transmembrane region" description="Helical" evidence="10">
    <location>
        <begin position="212"/>
        <end position="231"/>
    </location>
</feature>
<keyword evidence="6" id="KW-0175">Coiled coil</keyword>
<evidence type="ECO:0000256" key="10">
    <source>
        <dbReference type="SAM" id="Phobius"/>
    </source>
</evidence>
<evidence type="ECO:0000256" key="1">
    <source>
        <dbReference type="ARBA" id="ARBA00006108"/>
    </source>
</evidence>
<dbReference type="GO" id="GO:0000149">
    <property type="term" value="F:SNARE binding"/>
    <property type="evidence" value="ECO:0007669"/>
    <property type="project" value="TreeGrafter"/>
</dbReference>
<gene>
    <name evidence="12" type="primary">vti1</name>
    <name evidence="12" type="ORF">LPJ53_004991</name>
</gene>
<feature type="domain" description="Vesicle transport v-SNARE N-terminal" evidence="11">
    <location>
        <begin position="1"/>
        <end position="93"/>
    </location>
</feature>
<evidence type="ECO:0000313" key="12">
    <source>
        <dbReference type="EMBL" id="KAJ1720368.1"/>
    </source>
</evidence>
<dbReference type="CDD" id="cd15862">
    <property type="entry name" value="SNARE_Vti1"/>
    <property type="match status" value="1"/>
</dbReference>
<comment type="subcellular location">
    <subcellularLocation>
        <location evidence="8">Endomembrane system</location>
        <topology evidence="8">Single-pass type IV membrane protein</topology>
    </subcellularLocation>
</comment>
<keyword evidence="2" id="KW-0813">Transport</keyword>
<dbReference type="GO" id="GO:0006896">
    <property type="term" value="P:Golgi to vacuole transport"/>
    <property type="evidence" value="ECO:0007669"/>
    <property type="project" value="TreeGrafter"/>
</dbReference>
<comment type="caution">
    <text evidence="12">The sequence shown here is derived from an EMBL/GenBank/DDBJ whole genome shotgun (WGS) entry which is preliminary data.</text>
</comment>
<dbReference type="GO" id="GO:0005829">
    <property type="term" value="C:cytosol"/>
    <property type="evidence" value="ECO:0007669"/>
    <property type="project" value="GOC"/>
</dbReference>
<accession>A0A9W7XXS4</accession>
<dbReference type="PANTHER" id="PTHR21230:SF26">
    <property type="entry name" value="VESICLE TRANSPORT THROUGH INTERACTION WITH T-SNARES HOMOLOG 1A"/>
    <property type="match status" value="1"/>
</dbReference>
<dbReference type="InterPro" id="IPR027027">
    <property type="entry name" value="GOSR2/Membrin/Bos1"/>
</dbReference>
<dbReference type="Gene3D" id="1.20.58.400">
    <property type="entry name" value="t-snare proteins"/>
    <property type="match status" value="1"/>
</dbReference>
<feature type="compositionally biased region" description="Low complexity" evidence="9">
    <location>
        <begin position="118"/>
        <end position="127"/>
    </location>
</feature>
<dbReference type="GO" id="GO:0031902">
    <property type="term" value="C:late endosome membrane"/>
    <property type="evidence" value="ECO:0007669"/>
    <property type="project" value="TreeGrafter"/>
</dbReference>
<name>A0A9W7XXS4_9FUNG</name>
<dbReference type="InterPro" id="IPR007705">
    <property type="entry name" value="Vesicle_trsprt_v-SNARE_N"/>
</dbReference>
<evidence type="ECO:0000256" key="9">
    <source>
        <dbReference type="SAM" id="MobiDB-lite"/>
    </source>
</evidence>
<keyword evidence="3 10" id="KW-0812">Transmembrane</keyword>
<keyword evidence="7 10" id="KW-0472">Membrane</keyword>
<keyword evidence="13" id="KW-1185">Reference proteome</keyword>
<proteinExistence type="inferred from homology"/>
<evidence type="ECO:0000256" key="3">
    <source>
        <dbReference type="ARBA" id="ARBA00022692"/>
    </source>
</evidence>
<evidence type="ECO:0000256" key="6">
    <source>
        <dbReference type="ARBA" id="ARBA00023054"/>
    </source>
</evidence>
<evidence type="ECO:0000313" key="13">
    <source>
        <dbReference type="Proteomes" id="UP001149813"/>
    </source>
</evidence>
<dbReference type="GO" id="GO:0006886">
    <property type="term" value="P:intracellular protein transport"/>
    <property type="evidence" value="ECO:0007669"/>
    <property type="project" value="InterPro"/>
</dbReference>
<comment type="similarity">
    <text evidence="1">Belongs to the VTI1 family.</text>
</comment>
<dbReference type="OrthoDB" id="430637at2759"/>
<dbReference type="EMBL" id="JANBOJ010000266">
    <property type="protein sequence ID" value="KAJ1720368.1"/>
    <property type="molecule type" value="Genomic_DNA"/>
</dbReference>
<organism evidence="12 13">
    <name type="scientific">Coemansia erecta</name>
    <dbReference type="NCBI Taxonomy" id="147472"/>
    <lineage>
        <taxon>Eukaryota</taxon>
        <taxon>Fungi</taxon>
        <taxon>Fungi incertae sedis</taxon>
        <taxon>Zoopagomycota</taxon>
        <taxon>Kickxellomycotina</taxon>
        <taxon>Kickxellomycetes</taxon>
        <taxon>Kickxellales</taxon>
        <taxon>Kickxellaceae</taxon>
        <taxon>Coemansia</taxon>
    </lineage>
</organism>
<evidence type="ECO:0000256" key="2">
    <source>
        <dbReference type="ARBA" id="ARBA00022448"/>
    </source>
</evidence>
<dbReference type="GO" id="GO:0012507">
    <property type="term" value="C:ER to Golgi transport vesicle membrane"/>
    <property type="evidence" value="ECO:0007669"/>
    <property type="project" value="TreeGrafter"/>
</dbReference>
<evidence type="ECO:0000259" key="11">
    <source>
        <dbReference type="Pfam" id="PF05008"/>
    </source>
</evidence>
<dbReference type="SUPFAM" id="SSF58038">
    <property type="entry name" value="SNARE fusion complex"/>
    <property type="match status" value="1"/>
</dbReference>
<keyword evidence="4" id="KW-0653">Protein transport</keyword>
<dbReference type="GO" id="GO:0005484">
    <property type="term" value="F:SNAP receptor activity"/>
    <property type="evidence" value="ECO:0007669"/>
    <property type="project" value="InterPro"/>
</dbReference>
<dbReference type="GO" id="GO:0031201">
    <property type="term" value="C:SNARE complex"/>
    <property type="evidence" value="ECO:0007669"/>
    <property type="project" value="TreeGrafter"/>
</dbReference>
<dbReference type="GO" id="GO:0048280">
    <property type="term" value="P:vesicle fusion with Golgi apparatus"/>
    <property type="evidence" value="ECO:0007669"/>
    <property type="project" value="TreeGrafter"/>
</dbReference>
<dbReference type="GO" id="GO:0005794">
    <property type="term" value="C:Golgi apparatus"/>
    <property type="evidence" value="ECO:0007669"/>
    <property type="project" value="InterPro"/>
</dbReference>
<dbReference type="PIRSF" id="PIRSF028865">
    <property type="entry name" value="Membrin-2"/>
    <property type="match status" value="1"/>
</dbReference>
<dbReference type="GO" id="GO:0006891">
    <property type="term" value="P:intra-Golgi vesicle-mediated transport"/>
    <property type="evidence" value="ECO:0007669"/>
    <property type="project" value="TreeGrafter"/>
</dbReference>
<evidence type="ECO:0000256" key="5">
    <source>
        <dbReference type="ARBA" id="ARBA00022989"/>
    </source>
</evidence>
<dbReference type="PANTHER" id="PTHR21230">
    <property type="entry name" value="VESICLE TRANSPORT V-SNARE PROTEIN VTI1-RELATED"/>
    <property type="match status" value="1"/>
</dbReference>
<dbReference type="SUPFAM" id="SSF47661">
    <property type="entry name" value="t-snare proteins"/>
    <property type="match status" value="1"/>
</dbReference>
<dbReference type="GO" id="GO:0016236">
    <property type="term" value="P:macroautophagy"/>
    <property type="evidence" value="ECO:0007669"/>
    <property type="project" value="TreeGrafter"/>
</dbReference>
<dbReference type="Gene3D" id="1.20.5.110">
    <property type="match status" value="1"/>
</dbReference>
<dbReference type="GO" id="GO:0042147">
    <property type="term" value="P:retrograde transport, endosome to Golgi"/>
    <property type="evidence" value="ECO:0007669"/>
    <property type="project" value="TreeGrafter"/>
</dbReference>
<dbReference type="AlphaFoldDB" id="A0A9W7XXS4"/>
<dbReference type="FunFam" id="1.20.5.110:FF:000002">
    <property type="entry name" value="Vesicle transport through interaction with t-SNAREsB"/>
    <property type="match status" value="1"/>
</dbReference>
<sequence length="235" mass="25895">MSSELFDSYETEYSALIAAARQRLETTVPRLAGAERRQALQTTEQELTEALELAEQLEVELLSLGGAQRARAGPRIRQYKEDVTRLQQDARRVAQGMGNHEANRRALLGEHAGGIGGSPSLSSSEGGALDGDQRTRLLSGNERLEGGTRRLQESHRIAIETEAVGAGILQDLRAQREQIVSTRNTLMEADAHIDRSQRTLRTMTRRLMANKMITTGIVVVGVALVLLILYVKLVR</sequence>
<evidence type="ECO:0000256" key="4">
    <source>
        <dbReference type="ARBA" id="ARBA00022927"/>
    </source>
</evidence>
<protein>
    <submittedName>
        <fullName evidence="12">Vesicle transport V-snare protein</fullName>
    </submittedName>
</protein>
<reference evidence="12" key="1">
    <citation type="submission" date="2022-07" db="EMBL/GenBank/DDBJ databases">
        <title>Phylogenomic reconstructions and comparative analyses of Kickxellomycotina fungi.</title>
        <authorList>
            <person name="Reynolds N.K."/>
            <person name="Stajich J.E."/>
            <person name="Barry K."/>
            <person name="Grigoriev I.V."/>
            <person name="Crous P."/>
            <person name="Smith M.E."/>
        </authorList>
    </citation>
    <scope>NUCLEOTIDE SEQUENCE</scope>
    <source>
        <strain evidence="12">NBRC 32514</strain>
    </source>
</reference>
<dbReference type="InterPro" id="IPR010989">
    <property type="entry name" value="SNARE"/>
</dbReference>
<dbReference type="GO" id="GO:0005789">
    <property type="term" value="C:endoplasmic reticulum membrane"/>
    <property type="evidence" value="ECO:0007669"/>
    <property type="project" value="TreeGrafter"/>
</dbReference>
<feature type="region of interest" description="Disordered" evidence="9">
    <location>
        <begin position="110"/>
        <end position="137"/>
    </location>
</feature>
<dbReference type="Pfam" id="PF05008">
    <property type="entry name" value="V-SNARE"/>
    <property type="match status" value="1"/>
</dbReference>
<evidence type="ECO:0000256" key="7">
    <source>
        <dbReference type="ARBA" id="ARBA00023136"/>
    </source>
</evidence>
<dbReference type="InterPro" id="IPR038407">
    <property type="entry name" value="v-SNARE_N_sf"/>
</dbReference>
<dbReference type="Pfam" id="PF12352">
    <property type="entry name" value="V-SNARE_C"/>
    <property type="match status" value="1"/>
</dbReference>
<keyword evidence="5 10" id="KW-1133">Transmembrane helix</keyword>
<evidence type="ECO:0000256" key="8">
    <source>
        <dbReference type="ARBA" id="ARBA00046280"/>
    </source>
</evidence>
<dbReference type="Proteomes" id="UP001149813">
    <property type="component" value="Unassembled WGS sequence"/>
</dbReference>